<evidence type="ECO:0000256" key="10">
    <source>
        <dbReference type="PIRSR" id="PIRSR602401-1"/>
    </source>
</evidence>
<dbReference type="Gene3D" id="3.40.50.360">
    <property type="match status" value="1"/>
</dbReference>
<dbReference type="SUPFAM" id="SSF52218">
    <property type="entry name" value="Flavoproteins"/>
    <property type="match status" value="1"/>
</dbReference>
<dbReference type="Pfam" id="PF00175">
    <property type="entry name" value="NAD_binding_1"/>
    <property type="match status" value="1"/>
</dbReference>
<keyword evidence="8" id="KW-0560">Oxidoreductase</keyword>
<evidence type="ECO:0000259" key="12">
    <source>
        <dbReference type="PROSITE" id="PS50902"/>
    </source>
</evidence>
<dbReference type="Gene3D" id="3.40.50.80">
    <property type="entry name" value="Nucleotide-binding domain of ferredoxin-NADP reductase (FNR) module"/>
    <property type="match status" value="1"/>
</dbReference>
<dbReference type="PRINTS" id="PR00463">
    <property type="entry name" value="EP450I"/>
</dbReference>
<evidence type="ECO:0000256" key="1">
    <source>
        <dbReference type="ARBA" id="ARBA00001917"/>
    </source>
</evidence>
<evidence type="ECO:0000256" key="11">
    <source>
        <dbReference type="SAM" id="MobiDB-lite"/>
    </source>
</evidence>
<dbReference type="GO" id="GO:0050660">
    <property type="term" value="F:flavin adenine dinucleotide binding"/>
    <property type="evidence" value="ECO:0007669"/>
    <property type="project" value="TreeGrafter"/>
</dbReference>
<dbReference type="Gene3D" id="1.10.630.10">
    <property type="entry name" value="Cytochrome P450"/>
    <property type="match status" value="1"/>
</dbReference>
<dbReference type="Pfam" id="PF00258">
    <property type="entry name" value="Flavodoxin_1"/>
    <property type="match status" value="1"/>
</dbReference>
<dbReference type="GO" id="GO:0010181">
    <property type="term" value="F:FMN binding"/>
    <property type="evidence" value="ECO:0007669"/>
    <property type="project" value="InterPro"/>
</dbReference>
<gene>
    <name evidence="14" type="ORF">AMSG_10253</name>
</gene>
<keyword evidence="5" id="KW-0285">Flavoprotein</keyword>
<dbReference type="GO" id="GO:0005829">
    <property type="term" value="C:cytosol"/>
    <property type="evidence" value="ECO:0007669"/>
    <property type="project" value="TreeGrafter"/>
</dbReference>
<dbReference type="STRING" id="461836.A0A0L0DRP5"/>
<organism evidence="14 15">
    <name type="scientific">Thecamonas trahens ATCC 50062</name>
    <dbReference type="NCBI Taxonomy" id="461836"/>
    <lineage>
        <taxon>Eukaryota</taxon>
        <taxon>Apusozoa</taxon>
        <taxon>Apusomonadida</taxon>
        <taxon>Apusomonadidae</taxon>
        <taxon>Thecamonas</taxon>
    </lineage>
</organism>
<evidence type="ECO:0000256" key="2">
    <source>
        <dbReference type="ARBA" id="ARBA00001974"/>
    </source>
</evidence>
<dbReference type="InterPro" id="IPR029039">
    <property type="entry name" value="Flavoprotein-like_sf"/>
</dbReference>
<dbReference type="GO" id="GO:0003958">
    <property type="term" value="F:NADPH-hemoprotein reductase activity"/>
    <property type="evidence" value="ECO:0007669"/>
    <property type="project" value="UniProtKB-EC"/>
</dbReference>
<keyword evidence="10" id="KW-0408">Iron</keyword>
<protein>
    <recommendedName>
        <fullName evidence="9">NADPH--hemoprotein reductase</fullName>
        <ecNumber evidence="9">1.6.2.4</ecNumber>
    </recommendedName>
</protein>
<proteinExistence type="inferred from homology"/>
<accession>A0A0L0DRP5</accession>
<dbReference type="RefSeq" id="XP_013753447.1">
    <property type="nucleotide sequence ID" value="XM_013897993.1"/>
</dbReference>
<evidence type="ECO:0000313" key="14">
    <source>
        <dbReference type="EMBL" id="KNC55004.1"/>
    </source>
</evidence>
<dbReference type="InterPro" id="IPR023173">
    <property type="entry name" value="NADPH_Cyt_P450_Rdtase_alpha"/>
</dbReference>
<name>A0A0L0DRP5_THETB</name>
<dbReference type="PROSITE" id="PS51384">
    <property type="entry name" value="FAD_FR"/>
    <property type="match status" value="1"/>
</dbReference>
<dbReference type="SUPFAM" id="SSF63380">
    <property type="entry name" value="Riboflavin synthase domain-like"/>
    <property type="match status" value="1"/>
</dbReference>
<dbReference type="PROSITE" id="PS00086">
    <property type="entry name" value="CYTOCHROME_P450"/>
    <property type="match status" value="1"/>
</dbReference>
<dbReference type="OrthoDB" id="1470350at2759"/>
<evidence type="ECO:0000256" key="9">
    <source>
        <dbReference type="ARBA" id="ARBA00023797"/>
    </source>
</evidence>
<evidence type="ECO:0000313" key="15">
    <source>
        <dbReference type="Proteomes" id="UP000054408"/>
    </source>
</evidence>
<comment type="cofactor">
    <cofactor evidence="10">
        <name>heme</name>
        <dbReference type="ChEBI" id="CHEBI:30413"/>
    </cofactor>
</comment>
<feature type="domain" description="FAD-binding FR-type" evidence="13">
    <location>
        <begin position="1192"/>
        <end position="1437"/>
    </location>
</feature>
<dbReference type="EC" id="1.6.2.4" evidence="9"/>
<dbReference type="InterPro" id="IPR017972">
    <property type="entry name" value="Cyt_P450_CS"/>
</dbReference>
<dbReference type="InterPro" id="IPR008254">
    <property type="entry name" value="Flavodoxin/NO_synth"/>
</dbReference>
<dbReference type="InterPro" id="IPR039261">
    <property type="entry name" value="FNR_nucleotide-bd"/>
</dbReference>
<keyword evidence="7" id="KW-0521">NADP</keyword>
<dbReference type="GO" id="GO:0016705">
    <property type="term" value="F:oxidoreductase activity, acting on paired donors, with incorporation or reduction of molecular oxygen"/>
    <property type="evidence" value="ECO:0007669"/>
    <property type="project" value="InterPro"/>
</dbReference>
<evidence type="ECO:0000256" key="7">
    <source>
        <dbReference type="ARBA" id="ARBA00022857"/>
    </source>
</evidence>
<evidence type="ECO:0000256" key="6">
    <source>
        <dbReference type="ARBA" id="ARBA00022827"/>
    </source>
</evidence>
<reference evidence="14 15" key="1">
    <citation type="submission" date="2010-05" db="EMBL/GenBank/DDBJ databases">
        <title>The Genome Sequence of Thecamonas trahens ATCC 50062.</title>
        <authorList>
            <consortium name="The Broad Institute Genome Sequencing Platform"/>
            <person name="Russ C."/>
            <person name="Cuomo C."/>
            <person name="Shea T."/>
            <person name="Young S.K."/>
            <person name="Zeng Q."/>
            <person name="Koehrsen M."/>
            <person name="Haas B."/>
            <person name="Borodovsky M."/>
            <person name="Guigo R."/>
            <person name="Alvarado L."/>
            <person name="Berlin A."/>
            <person name="Bochicchio J."/>
            <person name="Borenstein D."/>
            <person name="Chapman S."/>
            <person name="Chen Z."/>
            <person name="Freedman E."/>
            <person name="Gellesch M."/>
            <person name="Goldberg J."/>
            <person name="Griggs A."/>
            <person name="Gujja S."/>
            <person name="Heilman E."/>
            <person name="Heiman D."/>
            <person name="Hepburn T."/>
            <person name="Howarth C."/>
            <person name="Jen D."/>
            <person name="Larson L."/>
            <person name="Mehta T."/>
            <person name="Park D."/>
            <person name="Pearson M."/>
            <person name="Roberts A."/>
            <person name="Saif S."/>
            <person name="Shenoy N."/>
            <person name="Sisk P."/>
            <person name="Stolte C."/>
            <person name="Sykes S."/>
            <person name="Thomson T."/>
            <person name="Walk T."/>
            <person name="White J."/>
            <person name="Yandava C."/>
            <person name="Burger G."/>
            <person name="Gray M.W."/>
            <person name="Holland P.W.H."/>
            <person name="King N."/>
            <person name="Lang F.B.F."/>
            <person name="Roger A.J."/>
            <person name="Ruiz-Trillo I."/>
            <person name="Lander E."/>
            <person name="Nusbaum C."/>
        </authorList>
    </citation>
    <scope>NUCLEOTIDE SEQUENCE [LARGE SCALE GENOMIC DNA]</scope>
    <source>
        <strain evidence="14 15">ATCC 50062</strain>
    </source>
</reference>
<keyword evidence="10" id="KW-0479">Metal-binding</keyword>
<comment type="similarity">
    <text evidence="3">In the N-terminal section; belongs to the cytochrome P450 family.</text>
</comment>
<dbReference type="InterPro" id="IPR003097">
    <property type="entry name" value="CysJ-like_FAD-binding"/>
</dbReference>
<comment type="cofactor">
    <cofactor evidence="2">
        <name>FAD</name>
        <dbReference type="ChEBI" id="CHEBI:57692"/>
    </cofactor>
</comment>
<dbReference type="Pfam" id="PF00067">
    <property type="entry name" value="p450"/>
    <property type="match status" value="1"/>
</dbReference>
<dbReference type="InterPro" id="IPR002401">
    <property type="entry name" value="Cyt_P450_E_grp-I"/>
</dbReference>
<dbReference type="InterPro" id="IPR036396">
    <property type="entry name" value="Cyt_P450_sf"/>
</dbReference>
<dbReference type="InterPro" id="IPR001433">
    <property type="entry name" value="OxRdtase_FAD/NAD-bd"/>
</dbReference>
<keyword evidence="15" id="KW-1185">Reference proteome</keyword>
<dbReference type="InterPro" id="IPR017927">
    <property type="entry name" value="FAD-bd_FR_type"/>
</dbReference>
<dbReference type="Gene3D" id="2.40.30.10">
    <property type="entry name" value="Translation factors"/>
    <property type="match status" value="1"/>
</dbReference>
<comment type="cofactor">
    <cofactor evidence="1">
        <name>FMN</name>
        <dbReference type="ChEBI" id="CHEBI:58210"/>
    </cofactor>
</comment>
<sequence>MSGRVVGMFCMPAPCGLDALSVAPWTVVDSVDVEPRGPTGPRFGAVFAVAGPGEADVAGPGASAADVAGADEAGAILPAAACPLSRQGNKMMETTMEDGVLVVGPPRAESSEESCLHAAAVNAGCPRSDDDDEHVRLDLAGTRATVSGRHIRRGVGLKIEGDLPFVQGATGMSASIAHLVVPDDESRQAWIAALNAAAAVAATRSSAPTRLRIVLTFTGPPPERHELEPVMVVDAPGAARQGVELAWQWVAANYLATARAVGLTLSPAEVRRIALVFFGNLALASQHPDFALHVLASPTPAPADDERPGPAPSLAAALASIKPSAPPALAPSPPAEALDASQYLFQAISLVDTLTSASPSPSPVPSADDGDDGEAGSSSGEAGTSGLAILNTSFVARGIFLVSSFVARLVSGPSLKLGVLQMMARATREAGISLQPMQSREPRGPKTRWLVGNIPDILPAKGAVHAAALLTYEYGKLTKLALGKEKLYVVADANYVHRIMASAEKRFPKQEVMARSLFMADGETWASSRRTLLPAFGTRSMKHFVPAFHEATLCLAASMRALAVESPGTAFNCFDAFKELTFQVICRCGFDYDASRANPHAEAFTSAFEFIIHHQVTRSFQFGFLKILPTSSNRRFAAAKASIETVVADIMAQRLAERPAGVARGELPPSASEHADFLAFMMDNADPETGDFISHDIMQEQVMVFLAAGHVTTTLLTSWALFCIAQHPEVEAKILAELAGVLGPDPAALPSFAQIGEMHYLLMVLKETLRLYPAAQSVIRYHPEPFVVGGYRVAGGSHSMTVPWVIHRDPELWSQPEAFIPERFAPERETRRHPFAWMPFGGGDRVCIGSRFALLEVRAVVAVLLRNFHFEVPPGFEVAASRNPVEPDGGLLLVPSLRDSAAAASQGAALYDSLASFATHDPDALADHIPKHLEVVANVCGMSGEQLAAAAAAAQESVAAAAASPELSDEVIRLAPSLNGVEGGLELVIGYGSNMGTSRGFAQTIEADARRRYGSALSRVVISPLDEVLSSGALVSSEPDATSVLVVVTSSYNGEPPDNARDFVAWLSEASPESAGLGSWYTAVFGCGNTQWGHRFQAVPKKVAHELERLGVSAICERGAGDDDTSLDMDFEAWYTLFVPALDMAYGVEAVPLVSADGADDIESGDELPALVLEAAGPHAEALSLEALHSSDGGRRMRVVVNDELLSPEYVRKTGFSTRHIEVMMNSGENDKYAPGDHIGVFPANPEAAVVRFAVLAGLYDELDELVVVGDGGSSWDVLQPGTATTARFVLTHVVDVCGAPPRMLLRKLAQFCSVASERATLEMLGSSTAEGMAAYDELVLGRRLTVSDVLRQFPSVAVAGASVWFCGLLPKLKPRLYSISSAPQGGLNEVVSLTVGVVRETAPAFGGLASNYLAELAPGTELWAFTRSCDPHFRVPAAGEGGSTDGVAMALVGPGTGFAPFRGFLHEVARRPGPHTQHMVFIGCRQAGGDELYADELDGFEAAGVVGTVSRAYSREQTTVSGSRMYVQDRMAEAARPLWEKILSPVAGGRVFVCGDGRRMAKDVRRVVARIAEDEGGVTDGVAWLADMQASGRYVEDVWG</sequence>
<dbReference type="PRINTS" id="PR00385">
    <property type="entry name" value="P450"/>
</dbReference>
<dbReference type="Proteomes" id="UP000054408">
    <property type="component" value="Unassembled WGS sequence"/>
</dbReference>
<feature type="binding site" description="axial binding residue" evidence="10">
    <location>
        <position position="847"/>
    </location>
    <ligand>
        <name>heme</name>
        <dbReference type="ChEBI" id="CHEBI:30413"/>
    </ligand>
    <ligandPart>
        <name>Fe</name>
        <dbReference type="ChEBI" id="CHEBI:18248"/>
    </ligandPart>
</feature>
<dbReference type="GeneID" id="25568523"/>
<dbReference type="SUPFAM" id="SSF48264">
    <property type="entry name" value="Cytochrome P450"/>
    <property type="match status" value="1"/>
</dbReference>
<keyword evidence="4" id="KW-0813">Transport</keyword>
<evidence type="ECO:0000256" key="3">
    <source>
        <dbReference type="ARBA" id="ARBA00010018"/>
    </source>
</evidence>
<dbReference type="InterPro" id="IPR017938">
    <property type="entry name" value="Riboflavin_synthase-like_b-brl"/>
</dbReference>
<dbReference type="eggNOG" id="KOG1158">
    <property type="taxonomic scope" value="Eukaryota"/>
</dbReference>
<keyword evidence="10" id="KW-0349">Heme</keyword>
<dbReference type="SUPFAM" id="SSF52343">
    <property type="entry name" value="Ferredoxin reductase-like, C-terminal NADP-linked domain"/>
    <property type="match status" value="1"/>
</dbReference>
<dbReference type="EMBL" id="GL349493">
    <property type="protein sequence ID" value="KNC55004.1"/>
    <property type="molecule type" value="Genomic_DNA"/>
</dbReference>
<keyword evidence="6" id="KW-0274">FAD</keyword>
<dbReference type="PANTHER" id="PTHR19384:SF17">
    <property type="entry name" value="NADPH--CYTOCHROME P450 REDUCTASE"/>
    <property type="match status" value="1"/>
</dbReference>
<dbReference type="GO" id="GO:0005506">
    <property type="term" value="F:iron ion binding"/>
    <property type="evidence" value="ECO:0007669"/>
    <property type="project" value="InterPro"/>
</dbReference>
<dbReference type="eggNOG" id="KOG0157">
    <property type="taxonomic scope" value="Eukaryota"/>
</dbReference>
<dbReference type="GO" id="GO:0020037">
    <property type="term" value="F:heme binding"/>
    <property type="evidence" value="ECO:0007669"/>
    <property type="project" value="InterPro"/>
</dbReference>
<feature type="region of interest" description="Disordered" evidence="11">
    <location>
        <begin position="356"/>
        <end position="382"/>
    </location>
</feature>
<evidence type="ECO:0000259" key="13">
    <source>
        <dbReference type="PROSITE" id="PS51384"/>
    </source>
</evidence>
<feature type="domain" description="Flavodoxin-like" evidence="12">
    <location>
        <begin position="987"/>
        <end position="1139"/>
    </location>
</feature>
<evidence type="ECO:0000256" key="8">
    <source>
        <dbReference type="ARBA" id="ARBA00023002"/>
    </source>
</evidence>
<dbReference type="GO" id="GO:0004497">
    <property type="term" value="F:monooxygenase activity"/>
    <property type="evidence" value="ECO:0007669"/>
    <property type="project" value="InterPro"/>
</dbReference>
<evidence type="ECO:0000256" key="5">
    <source>
        <dbReference type="ARBA" id="ARBA00022630"/>
    </source>
</evidence>
<dbReference type="OMA" id="HSMMLDI"/>
<dbReference type="InterPro" id="IPR001128">
    <property type="entry name" value="Cyt_P450"/>
</dbReference>
<dbReference type="Gene3D" id="1.20.990.10">
    <property type="entry name" value="NADPH-cytochrome p450 Reductase, Chain A, domain 3"/>
    <property type="match status" value="1"/>
</dbReference>
<dbReference type="Pfam" id="PF00667">
    <property type="entry name" value="FAD_binding_1"/>
    <property type="match status" value="1"/>
</dbReference>
<evidence type="ECO:0000256" key="4">
    <source>
        <dbReference type="ARBA" id="ARBA00022448"/>
    </source>
</evidence>
<dbReference type="PANTHER" id="PTHR19384">
    <property type="entry name" value="NITRIC OXIDE SYNTHASE-RELATED"/>
    <property type="match status" value="1"/>
</dbReference>
<dbReference type="PROSITE" id="PS50902">
    <property type="entry name" value="FLAVODOXIN_LIKE"/>
    <property type="match status" value="1"/>
</dbReference>